<keyword evidence="2" id="KW-1185">Reference proteome</keyword>
<accession>A0AAV1F4A6</accession>
<gene>
    <name evidence="1" type="ORF">XNOV1_A008760</name>
</gene>
<sequence length="75" mass="7941">MYVYGPSSLANYPASVWERQAFPFAVTAVSASACSQTATVSVPGRPRQSAVSSSGGSGDLFWKSKAPWKQSVQLL</sequence>
<dbReference type="AlphaFoldDB" id="A0AAV1F4A6"/>
<dbReference type="EMBL" id="OY660868">
    <property type="protein sequence ID" value="CAJ1056122.1"/>
    <property type="molecule type" value="Genomic_DNA"/>
</dbReference>
<proteinExistence type="predicted"/>
<organism evidence="1 2">
    <name type="scientific">Xyrichtys novacula</name>
    <name type="common">Pearly razorfish</name>
    <name type="synonym">Hemipteronotus novacula</name>
    <dbReference type="NCBI Taxonomy" id="13765"/>
    <lineage>
        <taxon>Eukaryota</taxon>
        <taxon>Metazoa</taxon>
        <taxon>Chordata</taxon>
        <taxon>Craniata</taxon>
        <taxon>Vertebrata</taxon>
        <taxon>Euteleostomi</taxon>
        <taxon>Actinopterygii</taxon>
        <taxon>Neopterygii</taxon>
        <taxon>Teleostei</taxon>
        <taxon>Neoteleostei</taxon>
        <taxon>Acanthomorphata</taxon>
        <taxon>Eupercaria</taxon>
        <taxon>Labriformes</taxon>
        <taxon>Labridae</taxon>
        <taxon>Xyrichtys</taxon>
    </lineage>
</organism>
<reference evidence="1" key="1">
    <citation type="submission" date="2023-08" db="EMBL/GenBank/DDBJ databases">
        <authorList>
            <person name="Alioto T."/>
            <person name="Alioto T."/>
            <person name="Gomez Garrido J."/>
        </authorList>
    </citation>
    <scope>NUCLEOTIDE SEQUENCE</scope>
</reference>
<evidence type="ECO:0000313" key="2">
    <source>
        <dbReference type="Proteomes" id="UP001178508"/>
    </source>
</evidence>
<evidence type="ECO:0000313" key="1">
    <source>
        <dbReference type="EMBL" id="CAJ1056122.1"/>
    </source>
</evidence>
<name>A0AAV1F4A6_XYRNO</name>
<protein>
    <submittedName>
        <fullName evidence="1">Uncharacterized protein</fullName>
    </submittedName>
</protein>
<feature type="non-terminal residue" evidence="1">
    <location>
        <position position="75"/>
    </location>
</feature>
<dbReference type="Proteomes" id="UP001178508">
    <property type="component" value="Chromosome 5"/>
</dbReference>